<evidence type="ECO:0000256" key="4">
    <source>
        <dbReference type="ARBA" id="ARBA00022827"/>
    </source>
</evidence>
<evidence type="ECO:0000256" key="5">
    <source>
        <dbReference type="ARBA" id="ARBA00022857"/>
    </source>
</evidence>
<proteinExistence type="inferred from homology"/>
<name>A0A0R2SG29_9GAMM</name>
<evidence type="ECO:0000313" key="8">
    <source>
        <dbReference type="EMBL" id="KRO71555.1"/>
    </source>
</evidence>
<dbReference type="InterPro" id="IPR020946">
    <property type="entry name" value="Flavin_mOase-like"/>
</dbReference>
<evidence type="ECO:0000256" key="7">
    <source>
        <dbReference type="ARBA" id="ARBA00023033"/>
    </source>
</evidence>
<dbReference type="Gene3D" id="3.50.50.60">
    <property type="entry name" value="FAD/NAD(P)-binding domain"/>
    <property type="match status" value="1"/>
</dbReference>
<dbReference type="InterPro" id="IPR036188">
    <property type="entry name" value="FAD/NAD-bd_sf"/>
</dbReference>
<dbReference type="FunFam" id="3.50.50.60:FF:000228">
    <property type="entry name" value="FAD-containing monooxygenase EthA"/>
    <property type="match status" value="1"/>
</dbReference>
<comment type="caution">
    <text evidence="8">The sequence shown here is derived from an EMBL/GenBank/DDBJ whole genome shotgun (WGS) entry which is preliminary data.</text>
</comment>
<sequence length="492" mass="54840">MLDVLIVGAGISGISAACHLEKRCANKSYAVLEGRDNVGGTWDLFRYPGIRSDSDMHTFGFSFKPWTNPKSISDGESIRDYLKEAVAEYGVKDKIRFGHQVVSANWDSARDVWCVAARNSAGETVDIETRVLFMCSGYYNYAQGYTPDFAGLADFKGELIHPQKWPENLDYAGKKVAVIGSGATAVTIVPNMVDKAAHVTMIQRSPTYMFSRPAKDAVANFLGAVLPSKLAYALTRWKNIYFQNATYKGARNNPEKTKKLLLDSVRKSLGDDYDIDTHFTPRYNPWEERLCLIPDDDFLSAVKSGAAEVVTDTIDTFVENGILLSSGKLIEADIVVSATGLNMQFMGGVEFFLDEVKLDLSKRFYYQGMMFSGVPNLIQTFGYINASWTLRADLNSVFVCDMLQQMDRQGASFCVPELRPEEASMAPQPTISGFNPGYMQRGIHEFPKQGEHAPWHNTQDYLLDRKILKRSLFSDGVLQFGCTESDAQTRVA</sequence>
<dbReference type="SUPFAM" id="SSF51905">
    <property type="entry name" value="FAD/NAD(P)-binding domain"/>
    <property type="match status" value="1"/>
</dbReference>
<dbReference type="PANTHER" id="PTHR43872">
    <property type="entry name" value="MONOOXYGENASE, PUTATIVE (AFU_ORTHOLOGUE AFUA_8G02570)-RELATED"/>
    <property type="match status" value="1"/>
</dbReference>
<dbReference type="Proteomes" id="UP000051934">
    <property type="component" value="Unassembled WGS sequence"/>
</dbReference>
<evidence type="ECO:0000256" key="6">
    <source>
        <dbReference type="ARBA" id="ARBA00023002"/>
    </source>
</evidence>
<gene>
    <name evidence="8" type="ORF">ABR69_01000</name>
</gene>
<dbReference type="Pfam" id="PF00743">
    <property type="entry name" value="FMO-like"/>
    <property type="match status" value="1"/>
</dbReference>
<reference evidence="8 9" key="1">
    <citation type="submission" date="2015-10" db="EMBL/GenBank/DDBJ databases">
        <title>Metagenome-Assembled Genomes uncover a global brackish microbiome.</title>
        <authorList>
            <person name="Hugerth L.W."/>
            <person name="Larsson J."/>
            <person name="Alneberg J."/>
            <person name="Lindh M.V."/>
            <person name="Legrand C."/>
            <person name="Pinhassi J."/>
            <person name="Andersson A.F."/>
        </authorList>
    </citation>
    <scope>NUCLEOTIDE SEQUENCE [LARGE SCALE GENOMIC DNA]</scope>
    <source>
        <strain evidence="8">BACL4 MAG-120507-bin80</strain>
    </source>
</reference>
<organism evidence="8 9">
    <name type="scientific">OM182 bacterium BACL3 MAG-120507-bin80</name>
    <dbReference type="NCBI Taxonomy" id="1655577"/>
    <lineage>
        <taxon>Bacteria</taxon>
        <taxon>Pseudomonadati</taxon>
        <taxon>Pseudomonadota</taxon>
        <taxon>Gammaproteobacteria</taxon>
        <taxon>OMG group</taxon>
        <taxon>OM182 clade</taxon>
    </lineage>
</organism>
<comment type="cofactor">
    <cofactor evidence="1">
        <name>FAD</name>
        <dbReference type="ChEBI" id="CHEBI:57692"/>
    </cofactor>
</comment>
<keyword evidence="4" id="KW-0274">FAD</keyword>
<dbReference type="InterPro" id="IPR051820">
    <property type="entry name" value="FAD-binding_MO"/>
</dbReference>
<dbReference type="EMBL" id="LIBB01000166">
    <property type="protein sequence ID" value="KRO71555.1"/>
    <property type="molecule type" value="Genomic_DNA"/>
</dbReference>
<keyword evidence="6" id="KW-0560">Oxidoreductase</keyword>
<evidence type="ECO:0000256" key="3">
    <source>
        <dbReference type="ARBA" id="ARBA00022630"/>
    </source>
</evidence>
<dbReference type="PRINTS" id="PR00469">
    <property type="entry name" value="PNDRDTASEII"/>
</dbReference>
<dbReference type="GO" id="GO:0050661">
    <property type="term" value="F:NADP binding"/>
    <property type="evidence" value="ECO:0007669"/>
    <property type="project" value="InterPro"/>
</dbReference>
<dbReference type="PANTHER" id="PTHR43872:SF1">
    <property type="entry name" value="MONOOXYGENASE, PUTATIVE (AFU_ORTHOLOGUE AFUA_8G02570)-RELATED"/>
    <property type="match status" value="1"/>
</dbReference>
<evidence type="ECO:0000256" key="2">
    <source>
        <dbReference type="ARBA" id="ARBA00010139"/>
    </source>
</evidence>
<evidence type="ECO:0000313" key="9">
    <source>
        <dbReference type="Proteomes" id="UP000051934"/>
    </source>
</evidence>
<comment type="similarity">
    <text evidence="2">Belongs to the FAD-binding monooxygenase family.</text>
</comment>
<keyword evidence="5" id="KW-0521">NADP</keyword>
<dbReference type="AlphaFoldDB" id="A0A0R2SG29"/>
<evidence type="ECO:0000256" key="1">
    <source>
        <dbReference type="ARBA" id="ARBA00001974"/>
    </source>
</evidence>
<keyword evidence="7 8" id="KW-0503">Monooxygenase</keyword>
<keyword evidence="3" id="KW-0285">Flavoprotein</keyword>
<protein>
    <submittedName>
        <fullName evidence="8">FAD-containing monooxygenase EthA</fullName>
    </submittedName>
</protein>
<dbReference type="GO" id="GO:0004499">
    <property type="term" value="F:N,N-dimethylaniline monooxygenase activity"/>
    <property type="evidence" value="ECO:0007669"/>
    <property type="project" value="InterPro"/>
</dbReference>
<dbReference type="GO" id="GO:0050660">
    <property type="term" value="F:flavin adenine dinucleotide binding"/>
    <property type="evidence" value="ECO:0007669"/>
    <property type="project" value="InterPro"/>
</dbReference>
<accession>A0A0R2SG29</accession>